<dbReference type="EMBL" id="CAXAJV020001286">
    <property type="protein sequence ID" value="CAL7936030.1"/>
    <property type="molecule type" value="Genomic_DNA"/>
</dbReference>
<keyword evidence="4" id="KW-1185">Reference proteome</keyword>
<evidence type="ECO:0000313" key="3">
    <source>
        <dbReference type="EMBL" id="CAL7936030.1"/>
    </source>
</evidence>
<feature type="transmembrane region" description="Helical" evidence="2">
    <location>
        <begin position="121"/>
        <end position="143"/>
    </location>
</feature>
<evidence type="ECO:0000313" key="4">
    <source>
        <dbReference type="Proteomes" id="UP001642520"/>
    </source>
</evidence>
<feature type="region of interest" description="Disordered" evidence="1">
    <location>
        <begin position="1"/>
        <end position="29"/>
    </location>
</feature>
<sequence>MFERGGRQREEHNEIRELKGNRTASGTGRLVSGNRTLPFQGFDPIRLILGSRIILPLTFARRRQREINNSKPLHSFIRNAVNFSFSSTIFNSVQSQVKISIYVKLTSNGAKRVKAGVRYDVLLNFVQVCYTVIQYLIIPRYIIGSYRIKDRQSKYAAISMAMAGRNYAA</sequence>
<organism evidence="3 4">
    <name type="scientific">Xylocopa violacea</name>
    <name type="common">Violet carpenter bee</name>
    <name type="synonym">Apis violacea</name>
    <dbReference type="NCBI Taxonomy" id="135666"/>
    <lineage>
        <taxon>Eukaryota</taxon>
        <taxon>Metazoa</taxon>
        <taxon>Ecdysozoa</taxon>
        <taxon>Arthropoda</taxon>
        <taxon>Hexapoda</taxon>
        <taxon>Insecta</taxon>
        <taxon>Pterygota</taxon>
        <taxon>Neoptera</taxon>
        <taxon>Endopterygota</taxon>
        <taxon>Hymenoptera</taxon>
        <taxon>Apocrita</taxon>
        <taxon>Aculeata</taxon>
        <taxon>Apoidea</taxon>
        <taxon>Anthophila</taxon>
        <taxon>Apidae</taxon>
        <taxon>Xylocopa</taxon>
        <taxon>Xylocopa</taxon>
    </lineage>
</organism>
<gene>
    <name evidence="3" type="ORF">XYLVIOL_LOCUS1952</name>
</gene>
<reference evidence="3 4" key="1">
    <citation type="submission" date="2024-08" db="EMBL/GenBank/DDBJ databases">
        <authorList>
            <person name="Will J Nash"/>
            <person name="Angela Man"/>
            <person name="Seanna McTaggart"/>
            <person name="Kendall Baker"/>
            <person name="Tom Barker"/>
            <person name="Leah Catchpole"/>
            <person name="Alex Durrant"/>
            <person name="Karim Gharbi"/>
            <person name="Naomi Irish"/>
            <person name="Gemy Kaithakottil"/>
            <person name="Debby Ku"/>
            <person name="Aaliyah Providence"/>
            <person name="Felix Shaw"/>
            <person name="David Swarbreck"/>
            <person name="Chris Watkins"/>
            <person name="Ann M. McCartney"/>
            <person name="Giulio Formenti"/>
            <person name="Alice Mouton"/>
            <person name="Noel Vella"/>
            <person name="Bjorn M von Reumont"/>
            <person name="Adriana Vella"/>
            <person name="Wilfried Haerty"/>
        </authorList>
    </citation>
    <scope>NUCLEOTIDE SEQUENCE [LARGE SCALE GENOMIC DNA]</scope>
</reference>
<protein>
    <submittedName>
        <fullName evidence="3">Uncharacterized protein</fullName>
    </submittedName>
</protein>
<keyword evidence="2" id="KW-1133">Transmembrane helix</keyword>
<evidence type="ECO:0000256" key="2">
    <source>
        <dbReference type="SAM" id="Phobius"/>
    </source>
</evidence>
<keyword evidence="2" id="KW-0472">Membrane</keyword>
<feature type="compositionally biased region" description="Basic and acidic residues" evidence="1">
    <location>
        <begin position="1"/>
        <end position="20"/>
    </location>
</feature>
<keyword evidence="2" id="KW-0812">Transmembrane</keyword>
<accession>A0ABP1N8Y3</accession>
<name>A0ABP1N8Y3_XYLVO</name>
<dbReference type="Proteomes" id="UP001642520">
    <property type="component" value="Unassembled WGS sequence"/>
</dbReference>
<proteinExistence type="predicted"/>
<comment type="caution">
    <text evidence="3">The sequence shown here is derived from an EMBL/GenBank/DDBJ whole genome shotgun (WGS) entry which is preliminary data.</text>
</comment>
<evidence type="ECO:0000256" key="1">
    <source>
        <dbReference type="SAM" id="MobiDB-lite"/>
    </source>
</evidence>